<protein>
    <submittedName>
        <fullName evidence="3">Multidrug efflux system outer membrane protein</fullName>
    </submittedName>
</protein>
<dbReference type="Gene3D" id="2.20.200.10">
    <property type="entry name" value="Outer membrane efflux proteins (OEP)"/>
    <property type="match status" value="1"/>
</dbReference>
<dbReference type="NCBIfam" id="TIGR01845">
    <property type="entry name" value="outer_NodT"/>
    <property type="match status" value="1"/>
</dbReference>
<dbReference type="GO" id="GO:0005886">
    <property type="term" value="C:plasma membrane"/>
    <property type="evidence" value="ECO:0007669"/>
    <property type="project" value="UniProtKB-SubCell"/>
</dbReference>
<proteinExistence type="inferred from homology"/>
<evidence type="ECO:0000313" key="3">
    <source>
        <dbReference type="EMBL" id="TCV00249.1"/>
    </source>
</evidence>
<dbReference type="AlphaFoldDB" id="A0A4R3V9W5"/>
<keyword evidence="2" id="KW-0472">Membrane</keyword>
<keyword evidence="2" id="KW-0564">Palmitate</keyword>
<dbReference type="OrthoDB" id="9770517at2"/>
<dbReference type="PANTHER" id="PTHR30203">
    <property type="entry name" value="OUTER MEMBRANE CATION EFFLUX PROTEIN"/>
    <property type="match status" value="1"/>
</dbReference>
<dbReference type="InterPro" id="IPR010131">
    <property type="entry name" value="MdtP/NodT-like"/>
</dbReference>
<reference evidence="3 4" key="1">
    <citation type="submission" date="2019-03" db="EMBL/GenBank/DDBJ databases">
        <title>Genomic Encyclopedia of Type Strains, Phase IV (KMG-IV): sequencing the most valuable type-strain genomes for metagenomic binning, comparative biology and taxonomic classification.</title>
        <authorList>
            <person name="Goeker M."/>
        </authorList>
    </citation>
    <scope>NUCLEOTIDE SEQUENCE [LARGE SCALE GENOMIC DNA]</scope>
    <source>
        <strain evidence="3 4">DSM 654</strain>
    </source>
</reference>
<keyword evidence="2" id="KW-0449">Lipoprotein</keyword>
<evidence type="ECO:0000256" key="1">
    <source>
        <dbReference type="ARBA" id="ARBA00007613"/>
    </source>
</evidence>
<gene>
    <name evidence="3" type="ORF">EV671_10083</name>
</gene>
<sequence length="471" mass="49120">MIQLKTVLTLVATAALAACTTLGPNYQAPAANAPAAYRAAAPVAGAELQRDWWLMFGDAQLNALEAQALQASPTLAAAAARIGRARAVFGATQADELPRVEVGASETGLRTSAKSVTTPVLGGKAITFEGWQAGLQASLGWEIDLWGRVKREAEGAQAQLDASTLDAAAARVALTADVAAAYWQWRALADEATALQRLRDSRAKAFQVAQTRFDAGSSTMQDLERVRAELASADADVADLPRRQALVTNQIAALTGQAAAELQLQAPAALATPPQIRAGLPSELLQRRPDLAQSLAQLHAATAQVGIAEAAFYPSIHLTGSFGYQSKALGDLMSAPARLYSVGPSISLPVFEGGRNKANLAGAKAQVDESLATFRGRMLQALREVDDALAELQGRAAVVDAQNRTLASSSQALAVARSRYDKGAVSYLDVTEAERTPLATERALAQLHGAQWAATAQLVKALGGGWAASGG</sequence>
<keyword evidence="2" id="KW-1134">Transmembrane beta strand</keyword>
<comment type="similarity">
    <text evidence="1 2">Belongs to the outer membrane factor (OMF) (TC 1.B.17) family.</text>
</comment>
<dbReference type="PANTHER" id="PTHR30203:SF33">
    <property type="entry name" value="BLR4455 PROTEIN"/>
    <property type="match status" value="1"/>
</dbReference>
<evidence type="ECO:0000313" key="4">
    <source>
        <dbReference type="Proteomes" id="UP000295110"/>
    </source>
</evidence>
<dbReference type="GO" id="GO:0015562">
    <property type="term" value="F:efflux transmembrane transporter activity"/>
    <property type="evidence" value="ECO:0007669"/>
    <property type="project" value="InterPro"/>
</dbReference>
<dbReference type="Pfam" id="PF02321">
    <property type="entry name" value="OEP"/>
    <property type="match status" value="2"/>
</dbReference>
<feature type="chain" id="PRO_5021043403" evidence="2">
    <location>
        <begin position="18"/>
        <end position="471"/>
    </location>
</feature>
<dbReference type="RefSeq" id="WP_132570909.1">
    <property type="nucleotide sequence ID" value="NZ_CBCSGL010000062.1"/>
</dbReference>
<keyword evidence="2" id="KW-0812">Transmembrane</keyword>
<evidence type="ECO:0000256" key="2">
    <source>
        <dbReference type="RuleBase" id="RU362097"/>
    </source>
</evidence>
<organism evidence="3 4">
    <name type="scientific">Roseateles saccharophilus</name>
    <name type="common">Pseudomonas saccharophila</name>
    <dbReference type="NCBI Taxonomy" id="304"/>
    <lineage>
        <taxon>Bacteria</taxon>
        <taxon>Pseudomonadati</taxon>
        <taxon>Pseudomonadota</taxon>
        <taxon>Betaproteobacteria</taxon>
        <taxon>Burkholderiales</taxon>
        <taxon>Sphaerotilaceae</taxon>
        <taxon>Roseateles</taxon>
    </lineage>
</organism>
<dbReference type="Gene3D" id="1.20.1600.10">
    <property type="entry name" value="Outer membrane efflux proteins (OEP)"/>
    <property type="match status" value="1"/>
</dbReference>
<dbReference type="Proteomes" id="UP000295110">
    <property type="component" value="Unassembled WGS sequence"/>
</dbReference>
<name>A0A4R3V9W5_ROSSA</name>
<keyword evidence="2" id="KW-0732">Signal</keyword>
<dbReference type="EMBL" id="SMBU01000008">
    <property type="protein sequence ID" value="TCV00249.1"/>
    <property type="molecule type" value="Genomic_DNA"/>
</dbReference>
<dbReference type="InterPro" id="IPR003423">
    <property type="entry name" value="OMP_efflux"/>
</dbReference>
<feature type="signal peptide" evidence="2">
    <location>
        <begin position="1"/>
        <end position="17"/>
    </location>
</feature>
<keyword evidence="4" id="KW-1185">Reference proteome</keyword>
<comment type="caution">
    <text evidence="3">The sequence shown here is derived from an EMBL/GenBank/DDBJ whole genome shotgun (WGS) entry which is preliminary data.</text>
</comment>
<accession>A0A4R3V9W5</accession>
<comment type="subcellular location">
    <subcellularLocation>
        <location evidence="2">Cell membrane</location>
        <topology evidence="2">Lipid-anchor</topology>
    </subcellularLocation>
</comment>
<dbReference type="PROSITE" id="PS51257">
    <property type="entry name" value="PROKAR_LIPOPROTEIN"/>
    <property type="match status" value="1"/>
</dbReference>
<dbReference type="SUPFAM" id="SSF56954">
    <property type="entry name" value="Outer membrane efflux proteins (OEP)"/>
    <property type="match status" value="1"/>
</dbReference>